<dbReference type="InterPro" id="IPR053597">
    <property type="entry name" value="Retron_Ec48_antiviral"/>
</dbReference>
<evidence type="ECO:0000256" key="1">
    <source>
        <dbReference type="SAM" id="Phobius"/>
    </source>
</evidence>
<evidence type="ECO:0000313" key="2">
    <source>
        <dbReference type="EMBL" id="MDO6542796.1"/>
    </source>
</evidence>
<dbReference type="EMBL" id="JAUOPU010000008">
    <property type="protein sequence ID" value="MDO6542796.1"/>
    <property type="molecule type" value="Genomic_DNA"/>
</dbReference>
<dbReference type="AlphaFoldDB" id="A0AAW7Y2I0"/>
<dbReference type="NCBIfam" id="NF038235">
    <property type="entry name" value="retron_Ec48_2TM"/>
    <property type="match status" value="1"/>
</dbReference>
<evidence type="ECO:0000313" key="3">
    <source>
        <dbReference type="Proteomes" id="UP001170624"/>
    </source>
</evidence>
<protein>
    <submittedName>
        <fullName evidence="2">Retron Ec48 family effector membrane protein</fullName>
    </submittedName>
</protein>
<proteinExistence type="predicted"/>
<feature type="transmembrane region" description="Helical" evidence="1">
    <location>
        <begin position="66"/>
        <end position="84"/>
    </location>
</feature>
<organism evidence="2 3">
    <name type="scientific">Photobacterium sanguinicancri</name>
    <dbReference type="NCBI Taxonomy" id="875932"/>
    <lineage>
        <taxon>Bacteria</taxon>
        <taxon>Pseudomonadati</taxon>
        <taxon>Pseudomonadota</taxon>
        <taxon>Gammaproteobacteria</taxon>
        <taxon>Vibrionales</taxon>
        <taxon>Vibrionaceae</taxon>
        <taxon>Photobacterium</taxon>
    </lineage>
</organism>
<comment type="caution">
    <text evidence="2">The sequence shown here is derived from an EMBL/GenBank/DDBJ whole genome shotgun (WGS) entry which is preliminary data.</text>
</comment>
<dbReference type="Proteomes" id="UP001170624">
    <property type="component" value="Unassembled WGS sequence"/>
</dbReference>
<sequence>MKIDKLSWNGLVVCALLAFSLLLFFLCSIVNEFIVNDNLTFGFCLTTDCINVVNKHFGKAFELFKSLSYIIITFAGLFSAFVGLSNYRLAVSNSVINNHISNIKLFCEFVDRERNKRDLIDDAAVDHFILYSVLFPKSKDGNFGDFSDYKMKIQAINDVISESNNHYLDADGKVTVRAKPFNYKFHQHEMVKVLAVIGIKVSVNHRNEFQEVETQVLELMNVISKTFVDKPKLLIVGERKYI</sequence>
<keyword evidence="1" id="KW-0812">Transmembrane</keyword>
<keyword evidence="1" id="KW-0472">Membrane</keyword>
<dbReference type="RefSeq" id="WP_303499287.1">
    <property type="nucleotide sequence ID" value="NZ_JAUOPU010000008.1"/>
</dbReference>
<name>A0AAW7Y2I0_9GAMM</name>
<gene>
    <name evidence="2" type="ORF">Q4568_09645</name>
</gene>
<accession>A0AAW7Y2I0</accession>
<keyword evidence="1" id="KW-1133">Transmembrane helix</keyword>
<reference evidence="2" key="1">
    <citation type="submission" date="2023-07" db="EMBL/GenBank/DDBJ databases">
        <title>Genome content predicts the carbon catabolic preferences of heterotrophic bacteria.</title>
        <authorList>
            <person name="Gralka M."/>
        </authorList>
    </citation>
    <scope>NUCLEOTIDE SEQUENCE</scope>
    <source>
        <strain evidence="2">G2M05</strain>
    </source>
</reference>